<gene>
    <name evidence="3" type="ORF">KOR34_52950</name>
</gene>
<dbReference type="AlphaFoldDB" id="A0A5C5UUM0"/>
<evidence type="ECO:0008006" key="5">
    <source>
        <dbReference type="Google" id="ProtNLM"/>
    </source>
</evidence>
<feature type="region of interest" description="Disordered" evidence="1">
    <location>
        <begin position="1"/>
        <end position="26"/>
    </location>
</feature>
<feature type="transmembrane region" description="Helical" evidence="2">
    <location>
        <begin position="68"/>
        <end position="86"/>
    </location>
</feature>
<evidence type="ECO:0000313" key="4">
    <source>
        <dbReference type="Proteomes" id="UP000316714"/>
    </source>
</evidence>
<proteinExistence type="predicted"/>
<comment type="caution">
    <text evidence="3">The sequence shown here is derived from an EMBL/GenBank/DDBJ whole genome shotgun (WGS) entry which is preliminary data.</text>
</comment>
<organism evidence="3 4">
    <name type="scientific">Posidoniimonas corsicana</name>
    <dbReference type="NCBI Taxonomy" id="1938618"/>
    <lineage>
        <taxon>Bacteria</taxon>
        <taxon>Pseudomonadati</taxon>
        <taxon>Planctomycetota</taxon>
        <taxon>Planctomycetia</taxon>
        <taxon>Pirellulales</taxon>
        <taxon>Lacipirellulaceae</taxon>
        <taxon>Posidoniimonas</taxon>
    </lineage>
</organism>
<evidence type="ECO:0000313" key="3">
    <source>
        <dbReference type="EMBL" id="TWT29240.1"/>
    </source>
</evidence>
<reference evidence="3 4" key="1">
    <citation type="submission" date="2019-02" db="EMBL/GenBank/DDBJ databases">
        <title>Deep-cultivation of Planctomycetes and their phenomic and genomic characterization uncovers novel biology.</title>
        <authorList>
            <person name="Wiegand S."/>
            <person name="Jogler M."/>
            <person name="Boedeker C."/>
            <person name="Pinto D."/>
            <person name="Vollmers J."/>
            <person name="Rivas-Marin E."/>
            <person name="Kohn T."/>
            <person name="Peeters S.H."/>
            <person name="Heuer A."/>
            <person name="Rast P."/>
            <person name="Oberbeckmann S."/>
            <person name="Bunk B."/>
            <person name="Jeske O."/>
            <person name="Meyerdierks A."/>
            <person name="Storesund J.E."/>
            <person name="Kallscheuer N."/>
            <person name="Luecker S."/>
            <person name="Lage O.M."/>
            <person name="Pohl T."/>
            <person name="Merkel B.J."/>
            <person name="Hornburger P."/>
            <person name="Mueller R.-W."/>
            <person name="Bruemmer F."/>
            <person name="Labrenz M."/>
            <person name="Spormann A.M."/>
            <person name="Op Den Camp H."/>
            <person name="Overmann J."/>
            <person name="Amann R."/>
            <person name="Jetten M.S.M."/>
            <person name="Mascher T."/>
            <person name="Medema M.H."/>
            <person name="Devos D.P."/>
            <person name="Kaster A.-K."/>
            <person name="Ovreas L."/>
            <person name="Rohde M."/>
            <person name="Galperin M.Y."/>
            <person name="Jogler C."/>
        </authorList>
    </citation>
    <scope>NUCLEOTIDE SEQUENCE [LARGE SCALE GENOMIC DNA]</scope>
    <source>
        <strain evidence="3 4">KOR34</strain>
    </source>
</reference>
<evidence type="ECO:0000256" key="1">
    <source>
        <dbReference type="SAM" id="MobiDB-lite"/>
    </source>
</evidence>
<sequence>MPHFDYDSSDRPLPDDEEPDDDYYDDDEAELVDCPACGAPVYEEAERCPVCGEYITHSTSPWSGRPTWWVALGLAGILAMIVVLALG</sequence>
<keyword evidence="2" id="KW-1133">Transmembrane helix</keyword>
<dbReference type="Proteomes" id="UP000316714">
    <property type="component" value="Unassembled WGS sequence"/>
</dbReference>
<dbReference type="EMBL" id="SIHJ01000010">
    <property type="protein sequence ID" value="TWT29240.1"/>
    <property type="molecule type" value="Genomic_DNA"/>
</dbReference>
<dbReference type="RefSeq" id="WP_146569097.1">
    <property type="nucleotide sequence ID" value="NZ_SIHJ01000010.1"/>
</dbReference>
<keyword evidence="2" id="KW-0812">Transmembrane</keyword>
<feature type="compositionally biased region" description="Basic and acidic residues" evidence="1">
    <location>
        <begin position="1"/>
        <end position="14"/>
    </location>
</feature>
<feature type="compositionally biased region" description="Acidic residues" evidence="1">
    <location>
        <begin position="15"/>
        <end position="26"/>
    </location>
</feature>
<dbReference type="OrthoDB" id="292190at2"/>
<accession>A0A5C5UUM0</accession>
<evidence type="ECO:0000256" key="2">
    <source>
        <dbReference type="SAM" id="Phobius"/>
    </source>
</evidence>
<keyword evidence="4" id="KW-1185">Reference proteome</keyword>
<protein>
    <recommendedName>
        <fullName evidence="5">Zinc-ribbon domain-containing protein</fullName>
    </recommendedName>
</protein>
<keyword evidence="2" id="KW-0472">Membrane</keyword>
<name>A0A5C5UUM0_9BACT</name>